<dbReference type="GO" id="GO:0008233">
    <property type="term" value="F:peptidase activity"/>
    <property type="evidence" value="ECO:0007669"/>
    <property type="project" value="UniProtKB-KW"/>
</dbReference>
<dbReference type="RefSeq" id="WP_092561254.1">
    <property type="nucleotide sequence ID" value="NZ_FOYZ01000009.1"/>
</dbReference>
<feature type="transmembrane region" description="Helical" evidence="8">
    <location>
        <begin position="167"/>
        <end position="186"/>
    </location>
</feature>
<evidence type="ECO:0000313" key="10">
    <source>
        <dbReference type="Proteomes" id="UP000199659"/>
    </source>
</evidence>
<feature type="transmembrane region" description="Helical" evidence="8">
    <location>
        <begin position="80"/>
        <end position="98"/>
    </location>
</feature>
<dbReference type="EMBL" id="FOYZ01000009">
    <property type="protein sequence ID" value="SFR91735.1"/>
    <property type="molecule type" value="Genomic_DNA"/>
</dbReference>
<keyword evidence="7 8" id="KW-0472">Membrane</keyword>
<keyword evidence="10" id="KW-1185">Reference proteome</keyword>
<keyword evidence="3" id="KW-0645">Protease</keyword>
<evidence type="ECO:0000256" key="4">
    <source>
        <dbReference type="ARBA" id="ARBA00022692"/>
    </source>
</evidence>
<feature type="transmembrane region" description="Helical" evidence="8">
    <location>
        <begin position="33"/>
        <end position="60"/>
    </location>
</feature>
<name>A0A1I6KKE9_9FIRM</name>
<dbReference type="Pfam" id="PF04647">
    <property type="entry name" value="AgrB"/>
    <property type="match status" value="1"/>
</dbReference>
<keyword evidence="4 8" id="KW-0812">Transmembrane</keyword>
<evidence type="ECO:0000256" key="7">
    <source>
        <dbReference type="ARBA" id="ARBA00023136"/>
    </source>
</evidence>
<dbReference type="AlphaFoldDB" id="A0A1I6KKE9"/>
<dbReference type="InterPro" id="IPR006741">
    <property type="entry name" value="AgrB"/>
</dbReference>
<evidence type="ECO:0000256" key="1">
    <source>
        <dbReference type="ARBA" id="ARBA00022475"/>
    </source>
</evidence>
<keyword evidence="6 8" id="KW-1133">Transmembrane helix</keyword>
<dbReference type="GO" id="GO:0016020">
    <property type="term" value="C:membrane"/>
    <property type="evidence" value="ECO:0007669"/>
    <property type="project" value="InterPro"/>
</dbReference>
<dbReference type="OrthoDB" id="9815055at2"/>
<feature type="transmembrane region" description="Helical" evidence="8">
    <location>
        <begin position="104"/>
        <end position="122"/>
    </location>
</feature>
<keyword evidence="5" id="KW-0378">Hydrolase</keyword>
<proteinExistence type="predicted"/>
<keyword evidence="1" id="KW-1003">Cell membrane</keyword>
<accession>A0A1I6KKE9</accession>
<organism evidence="9 10">
    <name type="scientific">Anaeromicropila populeti</name>
    <dbReference type="NCBI Taxonomy" id="37658"/>
    <lineage>
        <taxon>Bacteria</taxon>
        <taxon>Bacillati</taxon>
        <taxon>Bacillota</taxon>
        <taxon>Clostridia</taxon>
        <taxon>Lachnospirales</taxon>
        <taxon>Lachnospiraceae</taxon>
        <taxon>Anaeromicropila</taxon>
    </lineage>
</organism>
<evidence type="ECO:0000256" key="6">
    <source>
        <dbReference type="ARBA" id="ARBA00022989"/>
    </source>
</evidence>
<evidence type="ECO:0000313" key="9">
    <source>
        <dbReference type="EMBL" id="SFR91735.1"/>
    </source>
</evidence>
<dbReference type="GO" id="GO:0009372">
    <property type="term" value="P:quorum sensing"/>
    <property type="evidence" value="ECO:0007669"/>
    <property type="project" value="UniProtKB-KW"/>
</dbReference>
<keyword evidence="2" id="KW-0673">Quorum sensing</keyword>
<evidence type="ECO:0000256" key="5">
    <source>
        <dbReference type="ARBA" id="ARBA00022801"/>
    </source>
</evidence>
<sequence length="197" mass="21783">MKVVDKIVENLVCDGTIEADDRELYAYGLNQGIIMLINISLTIGIGILLQMFLETIVFMLVYMPLRSFAGGVHAKTQTRCFIYSMLLVVGVLLAIKYFPVNEILIIAAAAVSSAIIFVLAPVEDLNKPIDDVERKIYGGKARRILGICFGSMILLLFLPFGMILKKFAITIMITLLMLSVALILGIRKNKILRSKGV</sequence>
<feature type="transmembrane region" description="Helical" evidence="8">
    <location>
        <begin position="143"/>
        <end position="161"/>
    </location>
</feature>
<evidence type="ECO:0000256" key="2">
    <source>
        <dbReference type="ARBA" id="ARBA00022654"/>
    </source>
</evidence>
<reference evidence="9 10" key="1">
    <citation type="submission" date="2016-10" db="EMBL/GenBank/DDBJ databases">
        <authorList>
            <person name="de Groot N.N."/>
        </authorList>
    </citation>
    <scope>NUCLEOTIDE SEQUENCE [LARGE SCALE GENOMIC DNA]</scope>
    <source>
        <strain evidence="9 10">743A</strain>
    </source>
</reference>
<dbReference type="Proteomes" id="UP000199659">
    <property type="component" value="Unassembled WGS sequence"/>
</dbReference>
<dbReference type="STRING" id="37658.SAMN05661086_02491"/>
<evidence type="ECO:0000256" key="8">
    <source>
        <dbReference type="SAM" id="Phobius"/>
    </source>
</evidence>
<protein>
    <submittedName>
        <fullName evidence="9">Accessory gene regulator B</fullName>
    </submittedName>
</protein>
<gene>
    <name evidence="9" type="ORF">SAMN05661086_02491</name>
</gene>
<dbReference type="SMART" id="SM00793">
    <property type="entry name" value="AgrB"/>
    <property type="match status" value="1"/>
</dbReference>
<evidence type="ECO:0000256" key="3">
    <source>
        <dbReference type="ARBA" id="ARBA00022670"/>
    </source>
</evidence>
<dbReference type="GO" id="GO:0006508">
    <property type="term" value="P:proteolysis"/>
    <property type="evidence" value="ECO:0007669"/>
    <property type="project" value="UniProtKB-KW"/>
</dbReference>